<keyword evidence="2" id="KW-1185">Reference proteome</keyword>
<gene>
    <name evidence="1" type="ORF">KTT_31500</name>
</gene>
<name>A0A402A2Q4_9CHLR</name>
<dbReference type="AlphaFoldDB" id="A0A402A2Q4"/>
<proteinExistence type="predicted"/>
<dbReference type="Proteomes" id="UP000287352">
    <property type="component" value="Unassembled WGS sequence"/>
</dbReference>
<dbReference type="RefSeq" id="WP_126580833.1">
    <property type="nucleotide sequence ID" value="NZ_BIFR01000001.1"/>
</dbReference>
<reference evidence="2" key="1">
    <citation type="submission" date="2018-12" db="EMBL/GenBank/DDBJ databases">
        <title>Tengunoibacter tsumagoiensis gen. nov., sp. nov., Dictyobacter kobayashii sp. nov., D. alpinus sp. nov., and D. joshuensis sp. nov. and description of Dictyobacteraceae fam. nov. within the order Ktedonobacterales isolated from Tengu-no-mugimeshi.</title>
        <authorList>
            <person name="Wang C.M."/>
            <person name="Zheng Y."/>
            <person name="Sakai Y."/>
            <person name="Toyoda A."/>
            <person name="Minakuchi Y."/>
            <person name="Abe K."/>
            <person name="Yokota A."/>
            <person name="Yabe S."/>
        </authorList>
    </citation>
    <scope>NUCLEOTIDE SEQUENCE [LARGE SCALE GENOMIC DNA]</scope>
    <source>
        <strain evidence="2">Uno3</strain>
    </source>
</reference>
<evidence type="ECO:0000313" key="2">
    <source>
        <dbReference type="Proteomes" id="UP000287352"/>
    </source>
</evidence>
<evidence type="ECO:0000313" key="1">
    <source>
        <dbReference type="EMBL" id="GCE13291.1"/>
    </source>
</evidence>
<organism evidence="1 2">
    <name type="scientific">Tengunoibacter tsumagoiensis</name>
    <dbReference type="NCBI Taxonomy" id="2014871"/>
    <lineage>
        <taxon>Bacteria</taxon>
        <taxon>Bacillati</taxon>
        <taxon>Chloroflexota</taxon>
        <taxon>Ktedonobacteria</taxon>
        <taxon>Ktedonobacterales</taxon>
        <taxon>Dictyobacteraceae</taxon>
        <taxon>Tengunoibacter</taxon>
    </lineage>
</organism>
<sequence>MTTGQDQATPFYCPRCGGLMYKPTGSTFYWHANSNHPRCTITNIAEDVRQNPPDAELPAITPKKNLLR</sequence>
<dbReference type="OrthoDB" id="163932at2"/>
<protein>
    <submittedName>
        <fullName evidence="1">Uncharacterized protein</fullName>
    </submittedName>
</protein>
<comment type="caution">
    <text evidence="1">The sequence shown here is derived from an EMBL/GenBank/DDBJ whole genome shotgun (WGS) entry which is preliminary data.</text>
</comment>
<dbReference type="EMBL" id="BIFR01000001">
    <property type="protein sequence ID" value="GCE13291.1"/>
    <property type="molecule type" value="Genomic_DNA"/>
</dbReference>
<accession>A0A402A2Q4</accession>